<evidence type="ECO:0000313" key="2">
    <source>
        <dbReference type="Proteomes" id="UP000199079"/>
    </source>
</evidence>
<dbReference type="AlphaFoldDB" id="A0A1H3IX05"/>
<keyword evidence="2" id="KW-1185">Reference proteome</keyword>
<proteinExistence type="predicted"/>
<organism evidence="1 2">
    <name type="scientific">Halopenitus persicus</name>
    <dbReference type="NCBI Taxonomy" id="1048396"/>
    <lineage>
        <taxon>Archaea</taxon>
        <taxon>Methanobacteriati</taxon>
        <taxon>Methanobacteriota</taxon>
        <taxon>Stenosarchaea group</taxon>
        <taxon>Halobacteria</taxon>
        <taxon>Halobacteriales</taxon>
        <taxon>Haloferacaceae</taxon>
        <taxon>Halopenitus</taxon>
    </lineage>
</organism>
<evidence type="ECO:0000313" key="1">
    <source>
        <dbReference type="EMBL" id="SDY32221.1"/>
    </source>
</evidence>
<accession>A0A1H3IX05</accession>
<reference evidence="2" key="1">
    <citation type="submission" date="2016-10" db="EMBL/GenBank/DDBJ databases">
        <authorList>
            <person name="Varghese N."/>
            <person name="Submissions S."/>
        </authorList>
    </citation>
    <scope>NUCLEOTIDE SEQUENCE [LARGE SCALE GENOMIC DNA]</scope>
    <source>
        <strain evidence="2">DC30,IBRC 10041,KCTC 4046</strain>
    </source>
</reference>
<protein>
    <submittedName>
        <fullName evidence="1">Uncharacterized protein</fullName>
    </submittedName>
</protein>
<dbReference type="Proteomes" id="UP000199079">
    <property type="component" value="Unassembled WGS sequence"/>
</dbReference>
<sequence length="42" mass="4597">MTGSKRERMTGFGSWSGTGLRAAVDEAAADFDEDFEDRQKAV</sequence>
<dbReference type="RefSeq" id="WP_256335685.1">
    <property type="nucleotide sequence ID" value="NZ_FNPC01000004.1"/>
</dbReference>
<gene>
    <name evidence="1" type="ORF">SAMN05216564_104294</name>
</gene>
<dbReference type="EMBL" id="FNPC01000004">
    <property type="protein sequence ID" value="SDY32221.1"/>
    <property type="molecule type" value="Genomic_DNA"/>
</dbReference>
<name>A0A1H3IX05_9EURY</name>